<feature type="transmembrane region" description="Helical" evidence="1">
    <location>
        <begin position="7"/>
        <end position="27"/>
    </location>
</feature>
<dbReference type="AlphaFoldDB" id="A0A3G1KW87"/>
<evidence type="ECO:0000313" key="2">
    <source>
        <dbReference type="EMBL" id="ATW26803.1"/>
    </source>
</evidence>
<keyword evidence="1" id="KW-0472">Membrane</keyword>
<name>A0A3G1KW87_FORW1</name>
<dbReference type="OrthoDB" id="1806653at2"/>
<keyword evidence="1" id="KW-0812">Transmembrane</keyword>
<sequence length="238" mass="26400">MSNKGKVLSILGIGLIVCAVTWVAFLVGYTNEQKDTLDYVALTFVLIAEVVLFSGLILILHYQDKMSKVLVTGGLISTLLLYWAGATIISLLSKTLFENNMGGFVTTQVFLCAVAAIILISLSVFASSMKVKDNRIINSGVILQESENRLFLLKTDTQYDDFAECLNKLYEELKFSDKTMSLASKEQEINTNIIELCHELKTNKNNISKQEIDAKVNDIILLIKGRNMSVKQAKQGGF</sequence>
<keyword evidence="3" id="KW-1185">Reference proteome</keyword>
<protein>
    <submittedName>
        <fullName evidence="2">Uncharacterized protein</fullName>
    </submittedName>
</protein>
<keyword evidence="1" id="KW-1133">Transmembrane helix</keyword>
<dbReference type="KEGG" id="fwa:DCMF_20340"/>
<gene>
    <name evidence="2" type="ORF">DCMF_20340</name>
</gene>
<feature type="transmembrane region" description="Helical" evidence="1">
    <location>
        <begin position="39"/>
        <end position="62"/>
    </location>
</feature>
<feature type="transmembrane region" description="Helical" evidence="1">
    <location>
        <begin position="69"/>
        <end position="92"/>
    </location>
</feature>
<evidence type="ECO:0000313" key="3">
    <source>
        <dbReference type="Proteomes" id="UP000323521"/>
    </source>
</evidence>
<reference evidence="2 3" key="1">
    <citation type="submission" date="2016-10" db="EMBL/GenBank/DDBJ databases">
        <title>Complete Genome Sequence of Peptococcaceae strain DCMF.</title>
        <authorList>
            <person name="Edwards R.J."/>
            <person name="Holland S.I."/>
            <person name="Deshpande N.P."/>
            <person name="Wong Y.K."/>
            <person name="Ertan H."/>
            <person name="Manefield M."/>
            <person name="Russell T.L."/>
            <person name="Lee M.J."/>
        </authorList>
    </citation>
    <scope>NUCLEOTIDE SEQUENCE [LARGE SCALE GENOMIC DNA]</scope>
    <source>
        <strain evidence="2 3">DCMF</strain>
    </source>
</reference>
<dbReference type="EMBL" id="CP017634">
    <property type="protein sequence ID" value="ATW26803.1"/>
    <property type="molecule type" value="Genomic_DNA"/>
</dbReference>
<dbReference type="RefSeq" id="WP_148136124.1">
    <property type="nucleotide sequence ID" value="NZ_CP017634.1"/>
</dbReference>
<accession>A0A3G1KW87</accession>
<feature type="transmembrane region" description="Helical" evidence="1">
    <location>
        <begin position="104"/>
        <end position="126"/>
    </location>
</feature>
<organism evidence="2 3">
    <name type="scientific">Formimonas warabiya</name>
    <dbReference type="NCBI Taxonomy" id="1761012"/>
    <lineage>
        <taxon>Bacteria</taxon>
        <taxon>Bacillati</taxon>
        <taxon>Bacillota</taxon>
        <taxon>Clostridia</taxon>
        <taxon>Eubacteriales</taxon>
        <taxon>Peptococcaceae</taxon>
        <taxon>Candidatus Formimonas</taxon>
    </lineage>
</organism>
<dbReference type="Proteomes" id="UP000323521">
    <property type="component" value="Chromosome"/>
</dbReference>
<evidence type="ECO:0000256" key="1">
    <source>
        <dbReference type="SAM" id="Phobius"/>
    </source>
</evidence>
<proteinExistence type="predicted"/>